<dbReference type="NCBIfam" id="NF008864">
    <property type="entry name" value="PRK11895.1"/>
    <property type="match status" value="1"/>
</dbReference>
<dbReference type="GO" id="GO:0009097">
    <property type="term" value="P:isoleucine biosynthetic process"/>
    <property type="evidence" value="ECO:0007669"/>
    <property type="project" value="UniProtKB-UniRule"/>
</dbReference>
<dbReference type="PANTHER" id="PTHR30239:SF0">
    <property type="entry name" value="ACETOLACTATE SYNTHASE SMALL SUBUNIT 1, CHLOROPLASTIC"/>
    <property type="match status" value="1"/>
</dbReference>
<dbReference type="InterPro" id="IPR039557">
    <property type="entry name" value="AHAS_ACT"/>
</dbReference>
<dbReference type="Gene3D" id="3.30.70.260">
    <property type="match status" value="1"/>
</dbReference>
<comment type="caution">
    <text evidence="10">The sequence shown here is derived from an EMBL/GenBank/DDBJ whole genome shotgun (WGS) entry which is preliminary data.</text>
</comment>
<dbReference type="InterPro" id="IPR019455">
    <property type="entry name" value="Acetolactate_synth_ssu_C"/>
</dbReference>
<evidence type="ECO:0000256" key="1">
    <source>
        <dbReference type="ARBA" id="ARBA00004974"/>
    </source>
</evidence>
<evidence type="ECO:0000256" key="4">
    <source>
        <dbReference type="ARBA" id="ARBA00011744"/>
    </source>
</evidence>
<evidence type="ECO:0000256" key="8">
    <source>
        <dbReference type="RuleBase" id="RU368092"/>
    </source>
</evidence>
<keyword evidence="6 8" id="KW-0100">Branched-chain amino acid biosynthesis</keyword>
<keyword evidence="5 8" id="KW-0028">Amino-acid biosynthesis</keyword>
<comment type="function">
    <text evidence="8">Catalyzes the conversion of 2 pyruvate molecules into acetolactate in the first common step of the biosynthetic pathway of the branched-amino acids such as leucine, isoleucine, and valine.</text>
</comment>
<comment type="catalytic activity">
    <reaction evidence="7 8">
        <text>2 pyruvate + H(+) = (2S)-2-acetolactate + CO2</text>
        <dbReference type="Rhea" id="RHEA:25249"/>
        <dbReference type="ChEBI" id="CHEBI:15361"/>
        <dbReference type="ChEBI" id="CHEBI:15378"/>
        <dbReference type="ChEBI" id="CHEBI:16526"/>
        <dbReference type="ChEBI" id="CHEBI:58476"/>
        <dbReference type="EC" id="2.2.1.6"/>
    </reaction>
</comment>
<dbReference type="GO" id="GO:1990610">
    <property type="term" value="F:acetolactate synthase regulator activity"/>
    <property type="evidence" value="ECO:0007669"/>
    <property type="project" value="UniProtKB-UniRule"/>
</dbReference>
<dbReference type="NCBIfam" id="TIGR00119">
    <property type="entry name" value="acolac_sm"/>
    <property type="match status" value="1"/>
</dbReference>
<dbReference type="PROSITE" id="PS51671">
    <property type="entry name" value="ACT"/>
    <property type="match status" value="1"/>
</dbReference>
<evidence type="ECO:0000256" key="3">
    <source>
        <dbReference type="ARBA" id="ARBA00006341"/>
    </source>
</evidence>
<evidence type="ECO:0000256" key="5">
    <source>
        <dbReference type="ARBA" id="ARBA00022605"/>
    </source>
</evidence>
<dbReference type="GO" id="GO:0009099">
    <property type="term" value="P:L-valine biosynthetic process"/>
    <property type="evidence" value="ECO:0007669"/>
    <property type="project" value="UniProtKB-UniRule"/>
</dbReference>
<reference evidence="10" key="1">
    <citation type="submission" date="2020-10" db="EMBL/GenBank/DDBJ databases">
        <authorList>
            <person name="Gilroy R."/>
        </authorList>
    </citation>
    <scope>NUCLEOTIDE SEQUENCE</scope>
    <source>
        <strain evidence="10">CHK189-12415</strain>
    </source>
</reference>
<dbReference type="GO" id="GO:0005829">
    <property type="term" value="C:cytosol"/>
    <property type="evidence" value="ECO:0007669"/>
    <property type="project" value="TreeGrafter"/>
</dbReference>
<name>A0A9D1DXK2_9FIRM</name>
<dbReference type="FunFam" id="3.30.70.260:FF:000001">
    <property type="entry name" value="Acetolactate synthase, small subunit"/>
    <property type="match status" value="1"/>
</dbReference>
<evidence type="ECO:0000313" key="11">
    <source>
        <dbReference type="Proteomes" id="UP000824241"/>
    </source>
</evidence>
<dbReference type="EC" id="2.2.1.6" evidence="8"/>
<feature type="domain" description="ACT" evidence="9">
    <location>
        <begin position="4"/>
        <end position="78"/>
    </location>
</feature>
<dbReference type="InterPro" id="IPR027271">
    <property type="entry name" value="Acetolactate_synth/TF_NikR_C"/>
</dbReference>
<organism evidence="10 11">
    <name type="scientific">Candidatus Faecivivens stercoravium</name>
    <dbReference type="NCBI Taxonomy" id="2840803"/>
    <lineage>
        <taxon>Bacteria</taxon>
        <taxon>Bacillati</taxon>
        <taxon>Bacillota</taxon>
        <taxon>Clostridia</taxon>
        <taxon>Eubacteriales</taxon>
        <taxon>Oscillospiraceae</taxon>
        <taxon>Oscillospiraceae incertae sedis</taxon>
        <taxon>Candidatus Faecivivens</taxon>
    </lineage>
</organism>
<accession>A0A9D1DXK2</accession>
<dbReference type="Gene3D" id="3.30.70.1150">
    <property type="entry name" value="ACT-like. Chain A, domain 2"/>
    <property type="match status" value="1"/>
</dbReference>
<dbReference type="Proteomes" id="UP000824241">
    <property type="component" value="Unassembled WGS sequence"/>
</dbReference>
<dbReference type="InterPro" id="IPR045865">
    <property type="entry name" value="ACT-like_dom_sf"/>
</dbReference>
<dbReference type="CDD" id="cd04878">
    <property type="entry name" value="ACT_AHAS"/>
    <property type="match status" value="1"/>
</dbReference>
<dbReference type="EMBL" id="DVHA01000122">
    <property type="protein sequence ID" value="HIR60679.1"/>
    <property type="molecule type" value="Genomic_DNA"/>
</dbReference>
<sequence length="163" mass="18237">MKHTLSVLVENQAGVLSRVSGLFARRGFNIDSLAVGTTADPRVSCITIVVDDKENAIEQIEKQLNKLIDVIKVKDFVPDEIISRELMMIKINATAQTRQEIKELADMYGARLVDITRNSMTIECCNTTERLENLLDIVRPYGLKQVIRTGSIALEKGNESFNV</sequence>
<dbReference type="InterPro" id="IPR054480">
    <property type="entry name" value="AHAS_small-like_ACT"/>
</dbReference>
<keyword evidence="8 10" id="KW-0808">Transferase</keyword>
<dbReference type="PANTHER" id="PTHR30239">
    <property type="entry name" value="ACETOLACTATE SYNTHASE SMALL SUBUNIT"/>
    <property type="match status" value="1"/>
</dbReference>
<dbReference type="InterPro" id="IPR004789">
    <property type="entry name" value="Acetalactate_synth_ssu"/>
</dbReference>
<dbReference type="Pfam" id="PF10369">
    <property type="entry name" value="ALS_ss_C"/>
    <property type="match status" value="1"/>
</dbReference>
<dbReference type="SUPFAM" id="SSF55021">
    <property type="entry name" value="ACT-like"/>
    <property type="match status" value="2"/>
</dbReference>
<dbReference type="GO" id="GO:0003984">
    <property type="term" value="F:acetolactate synthase activity"/>
    <property type="evidence" value="ECO:0007669"/>
    <property type="project" value="UniProtKB-UniRule"/>
</dbReference>
<dbReference type="Pfam" id="PF22629">
    <property type="entry name" value="ACT_AHAS_ss"/>
    <property type="match status" value="1"/>
</dbReference>
<reference evidence="10" key="2">
    <citation type="journal article" date="2021" name="PeerJ">
        <title>Extensive microbial diversity within the chicken gut microbiome revealed by metagenomics and culture.</title>
        <authorList>
            <person name="Gilroy R."/>
            <person name="Ravi A."/>
            <person name="Getino M."/>
            <person name="Pursley I."/>
            <person name="Horton D.L."/>
            <person name="Alikhan N.F."/>
            <person name="Baker D."/>
            <person name="Gharbi K."/>
            <person name="Hall N."/>
            <person name="Watson M."/>
            <person name="Adriaenssens E.M."/>
            <person name="Foster-Nyarko E."/>
            <person name="Jarju S."/>
            <person name="Secka A."/>
            <person name="Antonio M."/>
            <person name="Oren A."/>
            <person name="Chaudhuri R.R."/>
            <person name="La Ragione R."/>
            <person name="Hildebrand F."/>
            <person name="Pallen M.J."/>
        </authorList>
    </citation>
    <scope>NUCLEOTIDE SEQUENCE</scope>
    <source>
        <strain evidence="10">CHK189-12415</strain>
    </source>
</reference>
<evidence type="ECO:0000256" key="2">
    <source>
        <dbReference type="ARBA" id="ARBA00005025"/>
    </source>
</evidence>
<comment type="similarity">
    <text evidence="3 8">Belongs to the acetolactate synthase small subunit family.</text>
</comment>
<comment type="subunit">
    <text evidence="4 8">Dimer of large and small chains.</text>
</comment>
<dbReference type="AlphaFoldDB" id="A0A9D1DXK2"/>
<gene>
    <name evidence="10" type="primary">ilvN</name>
    <name evidence="10" type="ORF">IAB37_03790</name>
</gene>
<evidence type="ECO:0000256" key="6">
    <source>
        <dbReference type="ARBA" id="ARBA00023304"/>
    </source>
</evidence>
<evidence type="ECO:0000256" key="7">
    <source>
        <dbReference type="ARBA" id="ARBA00048670"/>
    </source>
</evidence>
<comment type="pathway">
    <text evidence="1 8">Amino-acid biosynthesis; L-isoleucine biosynthesis; L-isoleucine from 2-oxobutanoate: step 1/4.</text>
</comment>
<protein>
    <recommendedName>
        <fullName evidence="8">Acetolactate synthase small subunit</fullName>
        <shortName evidence="8">AHAS</shortName>
        <shortName evidence="8">ALS</shortName>
        <ecNumber evidence="8">2.2.1.6</ecNumber>
    </recommendedName>
    <alternativeName>
        <fullName evidence="8">Acetohydroxy-acid synthase small subunit</fullName>
    </alternativeName>
</protein>
<proteinExistence type="inferred from homology"/>
<evidence type="ECO:0000259" key="9">
    <source>
        <dbReference type="PROSITE" id="PS51671"/>
    </source>
</evidence>
<dbReference type="InterPro" id="IPR002912">
    <property type="entry name" value="ACT_dom"/>
</dbReference>
<evidence type="ECO:0000313" key="10">
    <source>
        <dbReference type="EMBL" id="HIR60679.1"/>
    </source>
</evidence>
<comment type="pathway">
    <text evidence="2 8">Amino-acid biosynthesis; L-valine biosynthesis; L-valine from pyruvate: step 1/4.</text>
</comment>